<accession>A0AAW1VX86</accession>
<reference evidence="1 2" key="1">
    <citation type="journal article" date="2023" name="G3 (Bethesda)">
        <title>A chromosome-length genome assembly and annotation of blackberry (Rubus argutus, cv. 'Hillquist').</title>
        <authorList>
            <person name="Bruna T."/>
            <person name="Aryal R."/>
            <person name="Dudchenko O."/>
            <person name="Sargent D.J."/>
            <person name="Mead D."/>
            <person name="Buti M."/>
            <person name="Cavallini A."/>
            <person name="Hytonen T."/>
            <person name="Andres J."/>
            <person name="Pham M."/>
            <person name="Weisz D."/>
            <person name="Mascagni F."/>
            <person name="Usai G."/>
            <person name="Natali L."/>
            <person name="Bassil N."/>
            <person name="Fernandez G.E."/>
            <person name="Lomsadze A."/>
            <person name="Armour M."/>
            <person name="Olukolu B."/>
            <person name="Poorten T."/>
            <person name="Britton C."/>
            <person name="Davik J."/>
            <person name="Ashrafi H."/>
            <person name="Aiden E.L."/>
            <person name="Borodovsky M."/>
            <person name="Worthington M."/>
        </authorList>
    </citation>
    <scope>NUCLEOTIDE SEQUENCE [LARGE SCALE GENOMIC DNA]</scope>
    <source>
        <strain evidence="1">PI 553951</strain>
    </source>
</reference>
<evidence type="ECO:0000313" key="2">
    <source>
        <dbReference type="Proteomes" id="UP001457282"/>
    </source>
</evidence>
<evidence type="ECO:0000313" key="1">
    <source>
        <dbReference type="EMBL" id="KAK9911651.1"/>
    </source>
</evidence>
<name>A0AAW1VX86_RUBAR</name>
<comment type="caution">
    <text evidence="1">The sequence shown here is derived from an EMBL/GenBank/DDBJ whole genome shotgun (WGS) entry which is preliminary data.</text>
</comment>
<dbReference type="Proteomes" id="UP001457282">
    <property type="component" value="Unassembled WGS sequence"/>
</dbReference>
<dbReference type="PANTHER" id="PTHR34427:SF5">
    <property type="entry name" value="DUF4283 DOMAIN-CONTAINING PROTEIN"/>
    <property type="match status" value="1"/>
</dbReference>
<dbReference type="EMBL" id="JBEDUW010000007">
    <property type="protein sequence ID" value="KAK9911651.1"/>
    <property type="molecule type" value="Genomic_DNA"/>
</dbReference>
<keyword evidence="2" id="KW-1185">Reference proteome</keyword>
<gene>
    <name evidence="1" type="ORF">M0R45_035547</name>
</gene>
<evidence type="ECO:0008006" key="3">
    <source>
        <dbReference type="Google" id="ProtNLM"/>
    </source>
</evidence>
<organism evidence="1 2">
    <name type="scientific">Rubus argutus</name>
    <name type="common">Southern blackberry</name>
    <dbReference type="NCBI Taxonomy" id="59490"/>
    <lineage>
        <taxon>Eukaryota</taxon>
        <taxon>Viridiplantae</taxon>
        <taxon>Streptophyta</taxon>
        <taxon>Embryophyta</taxon>
        <taxon>Tracheophyta</taxon>
        <taxon>Spermatophyta</taxon>
        <taxon>Magnoliopsida</taxon>
        <taxon>eudicotyledons</taxon>
        <taxon>Gunneridae</taxon>
        <taxon>Pentapetalae</taxon>
        <taxon>rosids</taxon>
        <taxon>fabids</taxon>
        <taxon>Rosales</taxon>
        <taxon>Rosaceae</taxon>
        <taxon>Rosoideae</taxon>
        <taxon>Rosoideae incertae sedis</taxon>
        <taxon>Rubus</taxon>
    </lineage>
</organism>
<protein>
    <recommendedName>
        <fullName evidence="3">DUF4283 domain-containing protein</fullName>
    </recommendedName>
</protein>
<proteinExistence type="predicted"/>
<dbReference type="AlphaFoldDB" id="A0AAW1VX86"/>
<dbReference type="PANTHER" id="PTHR34427">
    <property type="entry name" value="DUF4283 DOMAIN PROTEIN"/>
    <property type="match status" value="1"/>
</dbReference>
<sequence>MLDKEVVLYPFQCNKAMLFCSSEEEAEWVARHKKITVNIKDEASLRRWKQKCNFHGKRKFVSFGGWIEIEGLPFSLWNKETFKQIGDACGGYLQTDYRTENFLSLFVARIKVRTNEHSLIPEFVDVIGNFEALYVRINPATVSNCRAFRGDPHWKIARTDKKAGESPNQLQNGLFPLRETQKAAVDNFPVSWTAAAGHILPRKCQGTGDKPSREWGCT</sequence>